<evidence type="ECO:0000256" key="1">
    <source>
        <dbReference type="ARBA" id="ARBA00010105"/>
    </source>
</evidence>
<evidence type="ECO:0000313" key="3">
    <source>
        <dbReference type="Proteomes" id="UP000183365"/>
    </source>
</evidence>
<dbReference type="PANTHER" id="PTHR11215">
    <property type="entry name" value="METAL DEPENDENT HYDROLASE - RELATED"/>
    <property type="match status" value="1"/>
</dbReference>
<dbReference type="VEuPathDB" id="FungiDB:HGUI_03674"/>
<evidence type="ECO:0000313" key="2">
    <source>
        <dbReference type="EMBL" id="SGZ41473.1"/>
    </source>
</evidence>
<protein>
    <submittedName>
        <fullName evidence="2">Related to UPF0160 protein YER156C</fullName>
    </submittedName>
</protein>
<dbReference type="GO" id="GO:1901857">
    <property type="term" value="P:positive regulation of cellular respiration"/>
    <property type="evidence" value="ECO:0007669"/>
    <property type="project" value="EnsemblFungi"/>
</dbReference>
<dbReference type="EMBL" id="FQNF01000107">
    <property type="protein sequence ID" value="SGZ41473.1"/>
    <property type="molecule type" value="Genomic_DNA"/>
</dbReference>
<dbReference type="OrthoDB" id="10265310at2759"/>
<dbReference type="AlphaFoldDB" id="A0A1L0CSA2"/>
<dbReference type="GO" id="GO:0005737">
    <property type="term" value="C:cytoplasm"/>
    <property type="evidence" value="ECO:0007669"/>
    <property type="project" value="TreeGrafter"/>
</dbReference>
<accession>A0A1L0CSA2</accession>
<dbReference type="Pfam" id="PF03690">
    <property type="entry name" value="MYG1_exonuc"/>
    <property type="match status" value="1"/>
</dbReference>
<comment type="similarity">
    <text evidence="1">Belongs to the MYG1 family.</text>
</comment>
<gene>
    <name evidence="2" type="ORF">HGUI_03674</name>
</gene>
<dbReference type="Proteomes" id="UP000183365">
    <property type="component" value="Unassembled WGS sequence"/>
</dbReference>
<dbReference type="InterPro" id="IPR003226">
    <property type="entry name" value="MYG1_exonuclease"/>
</dbReference>
<keyword evidence="3" id="KW-1185">Reference proteome</keyword>
<reference evidence="3" key="1">
    <citation type="submission" date="2016-11" db="EMBL/GenBank/DDBJ databases">
        <authorList>
            <person name="Guldener U."/>
        </authorList>
    </citation>
    <scope>NUCLEOTIDE SEQUENCE [LARGE SCALE GENOMIC DNA]</scope>
</reference>
<proteinExistence type="inferred from homology"/>
<organism evidence="2 3">
    <name type="scientific">Hanseniaspora guilliermondii</name>
    <dbReference type="NCBI Taxonomy" id="56406"/>
    <lineage>
        <taxon>Eukaryota</taxon>
        <taxon>Fungi</taxon>
        <taxon>Dikarya</taxon>
        <taxon>Ascomycota</taxon>
        <taxon>Saccharomycotina</taxon>
        <taxon>Saccharomycetes</taxon>
        <taxon>Saccharomycodales</taxon>
        <taxon>Saccharomycodaceae</taxon>
        <taxon>Hanseniaspora</taxon>
    </lineage>
</organism>
<dbReference type="GO" id="GO:0005634">
    <property type="term" value="C:nucleus"/>
    <property type="evidence" value="ECO:0007669"/>
    <property type="project" value="EnsemblFungi"/>
</dbReference>
<dbReference type="PANTHER" id="PTHR11215:SF1">
    <property type="entry name" value="MYG1 EXONUCLEASE"/>
    <property type="match status" value="1"/>
</dbReference>
<name>A0A1L0CSA2_9ASCO</name>
<dbReference type="GO" id="GO:0000785">
    <property type="term" value="C:chromatin"/>
    <property type="evidence" value="ECO:0007669"/>
    <property type="project" value="EnsemblFungi"/>
</dbReference>
<sequence length="339" mass="38112">MSSTTENTKILVTHSGNFHLDETLGVSMLRKLTVFQDYKLVRSRKPEDFARADIIIDVGGEFDAAKRKFDHHQRSFNEYFFDEPEKQITKLSSAGLVYKYYGKEVISAILKDIALNDEQLKELYIKIYKDFIEAVDANDNGVSAYPRDIASSYNDFNLSLASVVSNLNPRWNETTGNDYAAIDAKFDECFLKAVDVIGSIFTKFVENVGYGWLPAKNIVKEAVSKRTEDNIVIFEQYVNWKEHLFNVEAELGIEGQINFVIIKTSNGDIRVNTVPVRLGSFDFRVGLPTNLRGLRDEELSSTAGIPDGVFVHSAGFIGGAKSVESCLKLARMGIEENKK</sequence>